<keyword evidence="3" id="KW-1185">Reference proteome</keyword>
<gene>
    <name evidence="2" type="ORF">chiPu_0033478</name>
</gene>
<sequence length="114" mass="12884">LVLAQQRDILAEQIDQPAGRPQRQEQQPQQRGLARAGRTGEELERVRRDHEGEVAQNLRAEPVAQTDIFEPNQCASSVREGLWPDTPYWRPDRPRTAQKACASVMVSDSLTVAR</sequence>
<feature type="compositionally biased region" description="Low complexity" evidence="1">
    <location>
        <begin position="16"/>
        <end position="31"/>
    </location>
</feature>
<reference evidence="2 3" key="1">
    <citation type="journal article" date="2018" name="Nat. Ecol. Evol.">
        <title>Shark genomes provide insights into elasmobranch evolution and the origin of vertebrates.</title>
        <authorList>
            <person name="Hara Y"/>
            <person name="Yamaguchi K"/>
            <person name="Onimaru K"/>
            <person name="Kadota M"/>
            <person name="Koyanagi M"/>
            <person name="Keeley SD"/>
            <person name="Tatsumi K"/>
            <person name="Tanaka K"/>
            <person name="Motone F"/>
            <person name="Kageyama Y"/>
            <person name="Nozu R"/>
            <person name="Adachi N"/>
            <person name="Nishimura O"/>
            <person name="Nakagawa R"/>
            <person name="Tanegashima C"/>
            <person name="Kiyatake I"/>
            <person name="Matsumoto R"/>
            <person name="Murakumo K"/>
            <person name="Nishida K"/>
            <person name="Terakita A"/>
            <person name="Kuratani S"/>
            <person name="Sato K"/>
            <person name="Hyodo S Kuraku.S."/>
        </authorList>
    </citation>
    <scope>NUCLEOTIDE SEQUENCE [LARGE SCALE GENOMIC DNA]</scope>
</reference>
<name>A0A401U3G3_CHIPU</name>
<feature type="region of interest" description="Disordered" evidence="1">
    <location>
        <begin position="1"/>
        <end position="65"/>
    </location>
</feature>
<accession>A0A401U3G3</accession>
<protein>
    <submittedName>
        <fullName evidence="2">Uncharacterized protein</fullName>
    </submittedName>
</protein>
<evidence type="ECO:0000313" key="2">
    <source>
        <dbReference type="EMBL" id="GCC49420.1"/>
    </source>
</evidence>
<feature type="compositionally biased region" description="Basic and acidic residues" evidence="1">
    <location>
        <begin position="38"/>
        <end position="53"/>
    </location>
</feature>
<dbReference type="EMBL" id="BEZZ01263528">
    <property type="protein sequence ID" value="GCC49420.1"/>
    <property type="molecule type" value="Genomic_DNA"/>
</dbReference>
<feature type="non-terminal residue" evidence="2">
    <location>
        <position position="1"/>
    </location>
</feature>
<dbReference type="AlphaFoldDB" id="A0A401U3G3"/>
<comment type="caution">
    <text evidence="2">The sequence shown here is derived from an EMBL/GenBank/DDBJ whole genome shotgun (WGS) entry which is preliminary data.</text>
</comment>
<evidence type="ECO:0000256" key="1">
    <source>
        <dbReference type="SAM" id="MobiDB-lite"/>
    </source>
</evidence>
<proteinExistence type="predicted"/>
<dbReference type="Proteomes" id="UP000287033">
    <property type="component" value="Unassembled WGS sequence"/>
</dbReference>
<organism evidence="2 3">
    <name type="scientific">Chiloscyllium punctatum</name>
    <name type="common">Brownbanded bambooshark</name>
    <name type="synonym">Hemiscyllium punctatum</name>
    <dbReference type="NCBI Taxonomy" id="137246"/>
    <lineage>
        <taxon>Eukaryota</taxon>
        <taxon>Metazoa</taxon>
        <taxon>Chordata</taxon>
        <taxon>Craniata</taxon>
        <taxon>Vertebrata</taxon>
        <taxon>Chondrichthyes</taxon>
        <taxon>Elasmobranchii</taxon>
        <taxon>Galeomorphii</taxon>
        <taxon>Galeoidea</taxon>
        <taxon>Orectolobiformes</taxon>
        <taxon>Hemiscylliidae</taxon>
        <taxon>Chiloscyllium</taxon>
    </lineage>
</organism>
<evidence type="ECO:0000313" key="3">
    <source>
        <dbReference type="Proteomes" id="UP000287033"/>
    </source>
</evidence>